<dbReference type="InterPro" id="IPR036465">
    <property type="entry name" value="vWFA_dom_sf"/>
</dbReference>
<name>A0A2T0VNT5_9GAMM</name>
<keyword evidence="6" id="KW-1185">Reference proteome</keyword>
<evidence type="ECO:0000256" key="3">
    <source>
        <dbReference type="SAM" id="SignalP"/>
    </source>
</evidence>
<dbReference type="Gene3D" id="3.40.50.410">
    <property type="entry name" value="von Willebrand factor, type A domain"/>
    <property type="match status" value="1"/>
</dbReference>
<dbReference type="EMBL" id="PVTM01000005">
    <property type="protein sequence ID" value="PRY72016.1"/>
    <property type="molecule type" value="Genomic_DNA"/>
</dbReference>
<evidence type="ECO:0000259" key="4">
    <source>
        <dbReference type="PROSITE" id="PS50234"/>
    </source>
</evidence>
<feature type="compositionally biased region" description="Basic and acidic residues" evidence="1">
    <location>
        <begin position="524"/>
        <end position="533"/>
    </location>
</feature>
<dbReference type="Pfam" id="PF13519">
    <property type="entry name" value="VWA_2"/>
    <property type="match status" value="1"/>
</dbReference>
<dbReference type="Proteomes" id="UP000239896">
    <property type="component" value="Unassembled WGS sequence"/>
</dbReference>
<feature type="chain" id="PRO_5015741618" evidence="3">
    <location>
        <begin position="33"/>
        <end position="618"/>
    </location>
</feature>
<evidence type="ECO:0000256" key="1">
    <source>
        <dbReference type="SAM" id="MobiDB-lite"/>
    </source>
</evidence>
<feature type="signal peptide" evidence="3">
    <location>
        <begin position="1"/>
        <end position="32"/>
    </location>
</feature>
<organism evidence="5 6">
    <name type="scientific">Halomonas ventosae</name>
    <dbReference type="NCBI Taxonomy" id="229007"/>
    <lineage>
        <taxon>Bacteria</taxon>
        <taxon>Pseudomonadati</taxon>
        <taxon>Pseudomonadota</taxon>
        <taxon>Gammaproteobacteria</taxon>
        <taxon>Oceanospirillales</taxon>
        <taxon>Halomonadaceae</taxon>
        <taxon>Halomonas</taxon>
    </lineage>
</organism>
<dbReference type="CDD" id="cd00198">
    <property type="entry name" value="vWFA"/>
    <property type="match status" value="1"/>
</dbReference>
<evidence type="ECO:0000313" key="5">
    <source>
        <dbReference type="EMBL" id="PRY72016.1"/>
    </source>
</evidence>
<protein>
    <submittedName>
        <fullName evidence="5">Uncharacterized protein (TIGR03503 family)</fullName>
    </submittedName>
</protein>
<dbReference type="SUPFAM" id="SSF53300">
    <property type="entry name" value="vWA-like"/>
    <property type="match status" value="1"/>
</dbReference>
<keyword evidence="2" id="KW-1133">Transmembrane helix</keyword>
<comment type="caution">
    <text evidence="5">The sequence shown here is derived from an EMBL/GenBank/DDBJ whole genome shotgun (WGS) entry which is preliminary data.</text>
</comment>
<evidence type="ECO:0000256" key="2">
    <source>
        <dbReference type="SAM" id="Phobius"/>
    </source>
</evidence>
<dbReference type="InterPro" id="IPR002035">
    <property type="entry name" value="VWF_A"/>
</dbReference>
<feature type="domain" description="VWFA" evidence="4">
    <location>
        <begin position="41"/>
        <end position="226"/>
    </location>
</feature>
<feature type="transmembrane region" description="Helical" evidence="2">
    <location>
        <begin position="585"/>
        <end position="603"/>
    </location>
</feature>
<keyword evidence="2" id="KW-0812">Transmembrane</keyword>
<proteinExistence type="predicted"/>
<keyword evidence="3" id="KW-0732">Signal</keyword>
<sequence length="618" mass="67900">MGGCGMERRCGRLPRILAIGCAIWLWASQVPAQVGVEERPDVRVVVDVSGSMKENDPDRLALSALDMLVALLPNGATAGVWTFGETVDNPLPLGEVDAAWRERALALPPALQDYQQYTDIEVALREAASAEANGWRHLVLLTDGVIDLSPARGAKPEADDASRRRLVDELAAELADQGVTIHAIAFSDQADLALVERLAQSTGGLAALAENPDSLLGAFLDIVERIFPADQVPLEEGRFVIDDGVETFSALVFHEPDDAPLTLVAPDGTRYRADEAPDDIRWQVEPRFDLIRVPDPQVGEWRLEGPVGEGSRINVASPLHLRIADLPTTLYLGFEVPVEAWVERNGDPLGEEDEAPTLSVSLQDAEGEVQSLVTLQAEAGRFRGRLPAPALTGNARLVFRAEGEEFHRQRVQAVNVLPAIGAVHRPEEGRVVLAAEHPRLNRDNTEIHGELQGERLEARAVGAARWHLDLPELDEELSQPLLLMATLELDGETRELALPRLMLNPEGRVGIDLADVAGPTLGTERVEDGERSDTSLPPPETSAERAADRFVAWVNRLPEAARDLWQAGAPGLHQWWEAHRRDPRLWGAVALVVLVWLVVSLIRRRRARRPMRREEPHV</sequence>
<gene>
    <name evidence="5" type="ORF">BCL64_105158</name>
</gene>
<evidence type="ECO:0000313" key="6">
    <source>
        <dbReference type="Proteomes" id="UP000239896"/>
    </source>
</evidence>
<dbReference type="PROSITE" id="PS50234">
    <property type="entry name" value="VWFA"/>
    <property type="match status" value="1"/>
</dbReference>
<dbReference type="SMART" id="SM00327">
    <property type="entry name" value="VWA"/>
    <property type="match status" value="1"/>
</dbReference>
<feature type="region of interest" description="Disordered" evidence="1">
    <location>
        <begin position="523"/>
        <end position="544"/>
    </location>
</feature>
<dbReference type="AlphaFoldDB" id="A0A2T0VNT5"/>
<keyword evidence="2" id="KW-0472">Membrane</keyword>
<reference evidence="5 6" key="1">
    <citation type="submission" date="2018-03" db="EMBL/GenBank/DDBJ databases">
        <title>Comparative analysis of microorganisms from saline springs in Andes Mountain Range, Colombia.</title>
        <authorList>
            <person name="Rubin E."/>
        </authorList>
    </citation>
    <scope>NUCLEOTIDE SEQUENCE [LARGE SCALE GENOMIC DNA]</scope>
    <source>
        <strain evidence="5 6">USBA 854</strain>
    </source>
</reference>
<accession>A0A2T0VNT5</accession>